<evidence type="ECO:0000256" key="3">
    <source>
        <dbReference type="ARBA" id="ARBA00022989"/>
    </source>
</evidence>
<dbReference type="PANTHER" id="PTHR33048">
    <property type="entry name" value="PTH11-LIKE INTEGRAL MEMBRANE PROTEIN (AFU_ORTHOLOGUE AFUA_5G11245)"/>
    <property type="match status" value="1"/>
</dbReference>
<evidence type="ECO:0000256" key="6">
    <source>
        <dbReference type="SAM" id="MobiDB-lite"/>
    </source>
</evidence>
<comment type="subcellular location">
    <subcellularLocation>
        <location evidence="1">Membrane</location>
        <topology evidence="1">Multi-pass membrane protein</topology>
    </subcellularLocation>
</comment>
<organism evidence="9 10">
    <name type="scientific">Lyophyllum shimeji</name>
    <name type="common">Hon-shimeji</name>
    <name type="synonym">Tricholoma shimeji</name>
    <dbReference type="NCBI Taxonomy" id="47721"/>
    <lineage>
        <taxon>Eukaryota</taxon>
        <taxon>Fungi</taxon>
        <taxon>Dikarya</taxon>
        <taxon>Basidiomycota</taxon>
        <taxon>Agaricomycotina</taxon>
        <taxon>Agaricomycetes</taxon>
        <taxon>Agaricomycetidae</taxon>
        <taxon>Agaricales</taxon>
        <taxon>Tricholomatineae</taxon>
        <taxon>Lyophyllaceae</taxon>
        <taxon>Lyophyllum</taxon>
    </lineage>
</organism>
<evidence type="ECO:0000313" key="10">
    <source>
        <dbReference type="Proteomes" id="UP001063166"/>
    </source>
</evidence>
<keyword evidence="10" id="KW-1185">Reference proteome</keyword>
<dbReference type="Proteomes" id="UP001063166">
    <property type="component" value="Unassembled WGS sequence"/>
</dbReference>
<dbReference type="PANTHER" id="PTHR33048:SF47">
    <property type="entry name" value="INTEGRAL MEMBRANE PROTEIN-RELATED"/>
    <property type="match status" value="1"/>
</dbReference>
<dbReference type="Pfam" id="PF20684">
    <property type="entry name" value="Fung_rhodopsin"/>
    <property type="match status" value="1"/>
</dbReference>
<feature type="transmembrane region" description="Helical" evidence="7">
    <location>
        <begin position="77"/>
        <end position="101"/>
    </location>
</feature>
<sequence>MATSPITVDSVKAIGLAGPIIAGVVTVVRLGERTRNRKFGWDDVWAALSLAILLTFVASLFVHLGDPTHLTHATRVGMYYILAQGFYGVVWTARLSILFSVVRITPPSNYRKFLFGLVASFLIIWAILFAQVFWVCENEPLWKDSPAPQCALGRNVAIAQLISDIYADGSLIAAPLKLLWNLGVNKNQRNRLLLVFSSSIITSVASLIHAYYVLRVGGLDEVFVAIIEMCVSLLVCNLAVVVGLIARLVERRTGKSHGLGSESYSMSRSKITTTGGVGARSVEFTSTRTVDDGLNVKVVDIHSGPFGDSTYPKEGDKAYHYPGHPYHENNSYVA</sequence>
<accession>A0A9P3PSR6</accession>
<evidence type="ECO:0000256" key="1">
    <source>
        <dbReference type="ARBA" id="ARBA00004141"/>
    </source>
</evidence>
<proteinExistence type="inferred from homology"/>
<dbReference type="InterPro" id="IPR049326">
    <property type="entry name" value="Rhodopsin_dom_fungi"/>
</dbReference>
<keyword evidence="3 7" id="KW-1133">Transmembrane helix</keyword>
<dbReference type="EMBL" id="BRPK01000008">
    <property type="protein sequence ID" value="GLB40606.1"/>
    <property type="molecule type" value="Genomic_DNA"/>
</dbReference>
<feature type="transmembrane region" description="Helical" evidence="7">
    <location>
        <begin position="113"/>
        <end position="135"/>
    </location>
</feature>
<feature type="domain" description="Rhodopsin" evidence="8">
    <location>
        <begin position="29"/>
        <end position="240"/>
    </location>
</feature>
<dbReference type="GO" id="GO:0016020">
    <property type="term" value="C:membrane"/>
    <property type="evidence" value="ECO:0007669"/>
    <property type="project" value="UniProtKB-SubCell"/>
</dbReference>
<feature type="transmembrane region" description="Helical" evidence="7">
    <location>
        <begin position="44"/>
        <end position="65"/>
    </location>
</feature>
<feature type="transmembrane region" description="Helical" evidence="7">
    <location>
        <begin position="192"/>
        <end position="212"/>
    </location>
</feature>
<evidence type="ECO:0000313" key="9">
    <source>
        <dbReference type="EMBL" id="GLB40606.1"/>
    </source>
</evidence>
<feature type="transmembrane region" description="Helical" evidence="7">
    <location>
        <begin position="13"/>
        <end position="32"/>
    </location>
</feature>
<evidence type="ECO:0000256" key="2">
    <source>
        <dbReference type="ARBA" id="ARBA00022692"/>
    </source>
</evidence>
<evidence type="ECO:0000256" key="4">
    <source>
        <dbReference type="ARBA" id="ARBA00023136"/>
    </source>
</evidence>
<evidence type="ECO:0000256" key="5">
    <source>
        <dbReference type="ARBA" id="ARBA00038359"/>
    </source>
</evidence>
<name>A0A9P3PSR6_LYOSH</name>
<reference evidence="9" key="1">
    <citation type="submission" date="2022-07" db="EMBL/GenBank/DDBJ databases">
        <title>The genome of Lyophyllum shimeji provides insight into the initial evolution of ectomycorrhizal fungal genome.</title>
        <authorList>
            <person name="Kobayashi Y."/>
            <person name="Shibata T."/>
            <person name="Hirakawa H."/>
            <person name="Shigenobu S."/>
            <person name="Nishiyama T."/>
            <person name="Yamada A."/>
            <person name="Hasebe M."/>
            <person name="Kawaguchi M."/>
        </authorList>
    </citation>
    <scope>NUCLEOTIDE SEQUENCE</scope>
    <source>
        <strain evidence="9">AT787</strain>
    </source>
</reference>
<keyword evidence="4 7" id="KW-0472">Membrane</keyword>
<comment type="similarity">
    <text evidence="5">Belongs to the SAT4 family.</text>
</comment>
<keyword evidence="2 7" id="KW-0812">Transmembrane</keyword>
<feature type="transmembrane region" description="Helical" evidence="7">
    <location>
        <begin position="224"/>
        <end position="246"/>
    </location>
</feature>
<gene>
    <name evidence="9" type="ORF">LshimejAT787_0804770</name>
</gene>
<dbReference type="InterPro" id="IPR052337">
    <property type="entry name" value="SAT4-like"/>
</dbReference>
<dbReference type="OrthoDB" id="3229610at2759"/>
<feature type="region of interest" description="Disordered" evidence="6">
    <location>
        <begin position="313"/>
        <end position="334"/>
    </location>
</feature>
<evidence type="ECO:0000256" key="7">
    <source>
        <dbReference type="SAM" id="Phobius"/>
    </source>
</evidence>
<evidence type="ECO:0000259" key="8">
    <source>
        <dbReference type="Pfam" id="PF20684"/>
    </source>
</evidence>
<protein>
    <submittedName>
        <fullName evidence="9">Expressed protein</fullName>
    </submittedName>
</protein>
<comment type="caution">
    <text evidence="9">The sequence shown here is derived from an EMBL/GenBank/DDBJ whole genome shotgun (WGS) entry which is preliminary data.</text>
</comment>
<dbReference type="AlphaFoldDB" id="A0A9P3PSR6"/>